<keyword evidence="3" id="KW-1185">Reference proteome</keyword>
<gene>
    <name evidence="2" type="ORF">I6N98_03955</name>
</gene>
<dbReference type="KEGG" id="snan:I6N98_03955"/>
<evidence type="ECO:0000313" key="3">
    <source>
        <dbReference type="Proteomes" id="UP000596063"/>
    </source>
</evidence>
<feature type="chain" id="PRO_5032576166" evidence="1">
    <location>
        <begin position="28"/>
        <end position="127"/>
    </location>
</feature>
<dbReference type="EMBL" id="CP066167">
    <property type="protein sequence ID" value="QQD19022.1"/>
    <property type="molecule type" value="Genomic_DNA"/>
</dbReference>
<evidence type="ECO:0000256" key="1">
    <source>
        <dbReference type="SAM" id="SignalP"/>
    </source>
</evidence>
<accession>A0A7T4R2C6</accession>
<feature type="signal peptide" evidence="1">
    <location>
        <begin position="1"/>
        <end position="27"/>
    </location>
</feature>
<dbReference type="RefSeq" id="WP_198570507.1">
    <property type="nucleotide sequence ID" value="NZ_CP066167.1"/>
</dbReference>
<proteinExistence type="predicted"/>
<dbReference type="AlphaFoldDB" id="A0A7T4R2C6"/>
<name>A0A7T4R2C6_9GAMM</name>
<reference evidence="2 3" key="1">
    <citation type="submission" date="2020-12" db="EMBL/GenBank/DDBJ databases">
        <authorList>
            <person name="Shan Y."/>
        </authorList>
    </citation>
    <scope>NUCLEOTIDE SEQUENCE [LARGE SCALE GENOMIC DNA]</scope>
    <source>
        <strain evidence="3">csc3.9</strain>
    </source>
</reference>
<protein>
    <submittedName>
        <fullName evidence="2">Uncharacterized protein</fullName>
    </submittedName>
</protein>
<keyword evidence="1" id="KW-0732">Signal</keyword>
<dbReference type="Proteomes" id="UP000596063">
    <property type="component" value="Chromosome"/>
</dbReference>
<sequence>MRKIEGGAGLALICLSICLFGSSAVLADEMTRAIEQMCAKTKACMQERFGGSEQVSPEMKAMIMQQMGMACDYMAAQYASAPKGHPIYQPALQCLKSMAAMSCDELDAIDDNPTPECERYEEVSERY</sequence>
<evidence type="ECO:0000313" key="2">
    <source>
        <dbReference type="EMBL" id="QQD19022.1"/>
    </source>
</evidence>
<organism evidence="2 3">
    <name type="scientific">Spongiibacter nanhainus</name>
    <dbReference type="NCBI Taxonomy" id="2794344"/>
    <lineage>
        <taxon>Bacteria</taxon>
        <taxon>Pseudomonadati</taxon>
        <taxon>Pseudomonadota</taxon>
        <taxon>Gammaproteobacteria</taxon>
        <taxon>Cellvibrionales</taxon>
        <taxon>Spongiibacteraceae</taxon>
        <taxon>Spongiibacter</taxon>
    </lineage>
</organism>